<proteinExistence type="predicted"/>
<comment type="caution">
    <text evidence="1">The sequence shown here is derived from an EMBL/GenBank/DDBJ whole genome shotgun (WGS) entry which is preliminary data.</text>
</comment>
<keyword evidence="2" id="KW-1185">Reference proteome</keyword>
<evidence type="ECO:0000313" key="2">
    <source>
        <dbReference type="Proteomes" id="UP001176961"/>
    </source>
</evidence>
<evidence type="ECO:0000313" key="1">
    <source>
        <dbReference type="EMBL" id="CAJ0602026.1"/>
    </source>
</evidence>
<organism evidence="1 2">
    <name type="scientific">Cylicocyclus nassatus</name>
    <name type="common">Nematode worm</name>
    <dbReference type="NCBI Taxonomy" id="53992"/>
    <lineage>
        <taxon>Eukaryota</taxon>
        <taxon>Metazoa</taxon>
        <taxon>Ecdysozoa</taxon>
        <taxon>Nematoda</taxon>
        <taxon>Chromadorea</taxon>
        <taxon>Rhabditida</taxon>
        <taxon>Rhabditina</taxon>
        <taxon>Rhabditomorpha</taxon>
        <taxon>Strongyloidea</taxon>
        <taxon>Strongylidae</taxon>
        <taxon>Cylicocyclus</taxon>
    </lineage>
</organism>
<dbReference type="Proteomes" id="UP001176961">
    <property type="component" value="Unassembled WGS sequence"/>
</dbReference>
<reference evidence="1" key="1">
    <citation type="submission" date="2023-07" db="EMBL/GenBank/DDBJ databases">
        <authorList>
            <consortium name="CYATHOMIX"/>
        </authorList>
    </citation>
    <scope>NUCLEOTIDE SEQUENCE</scope>
    <source>
        <strain evidence="1">N/A</strain>
    </source>
</reference>
<gene>
    <name evidence="1" type="ORF">CYNAS_LOCUS14009</name>
</gene>
<name>A0AA36H0Y0_CYLNA</name>
<accession>A0AA36H0Y0</accession>
<dbReference type="AlphaFoldDB" id="A0AA36H0Y0"/>
<protein>
    <submittedName>
        <fullName evidence="1">Uncharacterized protein</fullName>
    </submittedName>
</protein>
<sequence>MRAVPLLVLRKYQLPLELPAKKQTPPVVIRNNSGLPAKAPIEEFDGISVIGSQLTDQSGGIGILTTN</sequence>
<dbReference type="EMBL" id="CATQJL010000305">
    <property type="protein sequence ID" value="CAJ0602026.1"/>
    <property type="molecule type" value="Genomic_DNA"/>
</dbReference>